<comment type="caution">
    <text evidence="3">The sequence shown here is derived from an EMBL/GenBank/DDBJ whole genome shotgun (WGS) entry which is preliminary data.</text>
</comment>
<organism evidence="3 4">
    <name type="scientific">Phyllosticta citribraziliensis</name>
    <dbReference type="NCBI Taxonomy" id="989973"/>
    <lineage>
        <taxon>Eukaryota</taxon>
        <taxon>Fungi</taxon>
        <taxon>Dikarya</taxon>
        <taxon>Ascomycota</taxon>
        <taxon>Pezizomycotina</taxon>
        <taxon>Dothideomycetes</taxon>
        <taxon>Dothideomycetes incertae sedis</taxon>
        <taxon>Botryosphaeriales</taxon>
        <taxon>Phyllostictaceae</taxon>
        <taxon>Phyllosticta</taxon>
    </lineage>
</organism>
<feature type="transmembrane region" description="Helical" evidence="2">
    <location>
        <begin position="12"/>
        <end position="31"/>
    </location>
</feature>
<dbReference type="InterPro" id="IPR025337">
    <property type="entry name" value="Questin_oxidase-like"/>
</dbReference>
<protein>
    <recommendedName>
        <fullName evidence="5">Oxidoreductase AflY</fullName>
    </recommendedName>
</protein>
<evidence type="ECO:0008006" key="5">
    <source>
        <dbReference type="Google" id="ProtNLM"/>
    </source>
</evidence>
<keyword evidence="2" id="KW-0472">Membrane</keyword>
<evidence type="ECO:0000256" key="2">
    <source>
        <dbReference type="SAM" id="Phobius"/>
    </source>
</evidence>
<keyword evidence="1" id="KW-0560">Oxidoreductase</keyword>
<dbReference type="PANTHER" id="PTHR35870:SF6">
    <property type="entry name" value="MGS207 PROTEIN"/>
    <property type="match status" value="1"/>
</dbReference>
<evidence type="ECO:0000313" key="3">
    <source>
        <dbReference type="EMBL" id="KAK7538456.1"/>
    </source>
</evidence>
<dbReference type="GeneID" id="92032932"/>
<keyword evidence="2" id="KW-1133">Transmembrane helix</keyword>
<dbReference type="PANTHER" id="PTHR35870">
    <property type="entry name" value="PROTEIN, PUTATIVE (AFU_ORTHOLOGUE AFUA_5G03330)-RELATED"/>
    <property type="match status" value="1"/>
</dbReference>
<gene>
    <name evidence="3" type="ORF">J3D65DRAFT_622057</name>
</gene>
<reference evidence="3 4" key="1">
    <citation type="submission" date="2024-04" db="EMBL/GenBank/DDBJ databases">
        <title>Phyllosticta paracitricarpa is synonymous to the EU quarantine fungus P. citricarpa based on phylogenomic analyses.</title>
        <authorList>
            <consortium name="Lawrence Berkeley National Laboratory"/>
            <person name="Van ingen-buijs V.A."/>
            <person name="Van westerhoven A.C."/>
            <person name="Haridas S."/>
            <person name="Skiadas P."/>
            <person name="Martin F."/>
            <person name="Groenewald J.Z."/>
            <person name="Crous P.W."/>
            <person name="Seidl M.F."/>
        </authorList>
    </citation>
    <scope>NUCLEOTIDE SEQUENCE [LARGE SCALE GENOMIC DNA]</scope>
    <source>
        <strain evidence="3 4">CPC 17464</strain>
    </source>
</reference>
<evidence type="ECO:0000313" key="4">
    <source>
        <dbReference type="Proteomes" id="UP001360953"/>
    </source>
</evidence>
<dbReference type="RefSeq" id="XP_066656143.1">
    <property type="nucleotide sequence ID" value="XM_066800026.1"/>
</dbReference>
<dbReference type="Proteomes" id="UP001360953">
    <property type="component" value="Unassembled WGS sequence"/>
</dbReference>
<dbReference type="EMBL" id="JBBPEH010000005">
    <property type="protein sequence ID" value="KAK7538456.1"/>
    <property type="molecule type" value="Genomic_DNA"/>
</dbReference>
<evidence type="ECO:0000256" key="1">
    <source>
        <dbReference type="ARBA" id="ARBA00023002"/>
    </source>
</evidence>
<dbReference type="Pfam" id="PF14027">
    <property type="entry name" value="Questin_oxidase"/>
    <property type="match status" value="1"/>
</dbReference>
<keyword evidence="4" id="KW-1185">Reference proteome</keyword>
<proteinExistence type="predicted"/>
<accession>A0ABR1LVC2</accession>
<sequence length="450" mass="51814">MARPASDKFKSVAVYSGATAITAAMLSYAWYQFPNLLLSSRVKISKDKVCDFEEKPEKSARALKHLLHENHTQHSVIYHNLEFHNHLPHILGSAYILGSNPDHLREIFKVESETLEPWTDSPGEITEANWREFLGNKHYQRAYMDFFEDQLAALGNDWKKLVEKFLLSGKEPLVNNLICGLGHPLIHLQYAYELSSKTLAPEALTLSSCFHNSMHIYLDDPSYTKPPVRPTEDPMVILKDYVANDKRFDNVFQATGDTNTYDIFDKREGAVLEYWNDLVIKDPTELFKKCQRLAVALVIATHKSGRKYDFFLVHGLTTSHAVRHLLPEFPAKWHVPLVRQWWLFVIATYISQLRPEIDLDRIEKFDRQGQGWDFVVQQALEGHWRNDAHFVKALRAMKSAAETWGDEEFYLKAAVKFATEFGGWGGFGVVDQDADKRILENRGDADWKTQ</sequence>
<name>A0ABR1LVC2_9PEZI</name>
<keyword evidence="2" id="KW-0812">Transmembrane</keyword>